<dbReference type="Proteomes" id="UP000805193">
    <property type="component" value="Unassembled WGS sequence"/>
</dbReference>
<keyword evidence="2" id="KW-1185">Reference proteome</keyword>
<reference evidence="1 2" key="1">
    <citation type="journal article" date="2020" name="Cell">
        <title>Large-Scale Comparative Analyses of Tick Genomes Elucidate Their Genetic Diversity and Vector Capacities.</title>
        <authorList>
            <consortium name="Tick Genome and Microbiome Consortium (TIGMIC)"/>
            <person name="Jia N."/>
            <person name="Wang J."/>
            <person name="Shi W."/>
            <person name="Du L."/>
            <person name="Sun Y."/>
            <person name="Zhan W."/>
            <person name="Jiang J.F."/>
            <person name="Wang Q."/>
            <person name="Zhang B."/>
            <person name="Ji P."/>
            <person name="Bell-Sakyi L."/>
            <person name="Cui X.M."/>
            <person name="Yuan T.T."/>
            <person name="Jiang B.G."/>
            <person name="Yang W.F."/>
            <person name="Lam T.T."/>
            <person name="Chang Q.C."/>
            <person name="Ding S.J."/>
            <person name="Wang X.J."/>
            <person name="Zhu J.G."/>
            <person name="Ruan X.D."/>
            <person name="Zhao L."/>
            <person name="Wei J.T."/>
            <person name="Ye R.Z."/>
            <person name="Que T.C."/>
            <person name="Du C.H."/>
            <person name="Zhou Y.H."/>
            <person name="Cheng J.X."/>
            <person name="Dai P.F."/>
            <person name="Guo W.B."/>
            <person name="Han X.H."/>
            <person name="Huang E.J."/>
            <person name="Li L.F."/>
            <person name="Wei W."/>
            <person name="Gao Y.C."/>
            <person name="Liu J.Z."/>
            <person name="Shao H.Z."/>
            <person name="Wang X."/>
            <person name="Wang C.C."/>
            <person name="Yang T.C."/>
            <person name="Huo Q.B."/>
            <person name="Li W."/>
            <person name="Chen H.Y."/>
            <person name="Chen S.E."/>
            <person name="Zhou L.G."/>
            <person name="Ni X.B."/>
            <person name="Tian J.H."/>
            <person name="Sheng Y."/>
            <person name="Liu T."/>
            <person name="Pan Y.S."/>
            <person name="Xia L.Y."/>
            <person name="Li J."/>
            <person name="Zhao F."/>
            <person name="Cao W.C."/>
        </authorList>
    </citation>
    <scope>NUCLEOTIDE SEQUENCE [LARGE SCALE GENOMIC DNA]</scope>
    <source>
        <strain evidence="1">Iper-2018</strain>
    </source>
</reference>
<dbReference type="EMBL" id="JABSTQ010011547">
    <property type="protein sequence ID" value="KAG0410167.1"/>
    <property type="molecule type" value="Genomic_DNA"/>
</dbReference>
<sequence>MPRTTSNTGEVARPPAARVAVIGAGASGLTAVKACLEEDLDVVCYERSDVLGGLWHYTDKVETGRACVMRSTVINSSKEMSAFSDFPPDPSLPNYMHNSLMAGYIEQYGRSSGAAERVLLLHEVTDLRQGAGDKWALRVRDLASGLETSELVDAVMLCTGHHAHPLRPRFAGLDDEFRGRVLHSQEYRTPRGFEDRRVLVVGVGNSAGDLAVELASVARQVWLSTRRGSWVIGRVGPRGQPFDACYQTRLLNVLFHWLPYWLVCLACERAVEQRFDHGAYQLRPKHRIFGQHPMVNDALPNRILSGTVRVKGPVKRFTADGALFEGESEPVPLDDVILATGYRVIFPFLAPGVLDVGEDNQVDVYKLVFPPDRPGLALIGLAQPIGALLPISELQSRWAARVFAGKASLPPVGDMWRQVRRYQDACRQRYYQGPRHTLQRLNDVALSQLAIEIDAKPSLVETAWSDPRLAVRMLFGPSLPYQYRLRGPHPWLGARDAILNYDQRVRQALCTSGALEQRHVLIKPSLDMILIVALVMLLFSWLL</sequence>
<evidence type="ECO:0000313" key="1">
    <source>
        <dbReference type="EMBL" id="KAG0410167.1"/>
    </source>
</evidence>
<evidence type="ECO:0000313" key="2">
    <source>
        <dbReference type="Proteomes" id="UP000805193"/>
    </source>
</evidence>
<name>A0AC60NSR3_IXOPE</name>
<feature type="non-terminal residue" evidence="1">
    <location>
        <position position="543"/>
    </location>
</feature>
<proteinExistence type="predicted"/>
<organism evidence="1 2">
    <name type="scientific">Ixodes persulcatus</name>
    <name type="common">Taiga tick</name>
    <dbReference type="NCBI Taxonomy" id="34615"/>
    <lineage>
        <taxon>Eukaryota</taxon>
        <taxon>Metazoa</taxon>
        <taxon>Ecdysozoa</taxon>
        <taxon>Arthropoda</taxon>
        <taxon>Chelicerata</taxon>
        <taxon>Arachnida</taxon>
        <taxon>Acari</taxon>
        <taxon>Parasitiformes</taxon>
        <taxon>Ixodida</taxon>
        <taxon>Ixodoidea</taxon>
        <taxon>Ixodidae</taxon>
        <taxon>Ixodinae</taxon>
        <taxon>Ixodes</taxon>
    </lineage>
</organism>
<accession>A0AC60NSR3</accession>
<comment type="caution">
    <text evidence="1">The sequence shown here is derived from an EMBL/GenBank/DDBJ whole genome shotgun (WGS) entry which is preliminary data.</text>
</comment>
<protein>
    <submittedName>
        <fullName evidence="1">Uncharacterized protein</fullName>
    </submittedName>
</protein>
<gene>
    <name evidence="1" type="ORF">HPB47_012705</name>
</gene>